<feature type="transmembrane region" description="Helical" evidence="2">
    <location>
        <begin position="80"/>
        <end position="102"/>
    </location>
</feature>
<name>A0A8J7CUM9_9RHOB</name>
<proteinExistence type="predicted"/>
<dbReference type="Proteomes" id="UP000609121">
    <property type="component" value="Unassembled WGS sequence"/>
</dbReference>
<keyword evidence="4" id="KW-1185">Reference proteome</keyword>
<dbReference type="EMBL" id="JACVXA010000011">
    <property type="protein sequence ID" value="MBE3637709.1"/>
    <property type="molecule type" value="Genomic_DNA"/>
</dbReference>
<dbReference type="RefSeq" id="WP_193180629.1">
    <property type="nucleotide sequence ID" value="NZ_JACVXA010000011.1"/>
</dbReference>
<feature type="transmembrane region" description="Helical" evidence="2">
    <location>
        <begin position="114"/>
        <end position="137"/>
    </location>
</feature>
<evidence type="ECO:0000256" key="2">
    <source>
        <dbReference type="SAM" id="Phobius"/>
    </source>
</evidence>
<sequence length="146" mass="15474">MAEFLHGLAQNLDALAKVMVALGGLIAAALGLLRLLPRRGRPRGAAARDTPPPDGREDPPPRPGPGRSDAVAARVPGWKLALRAAICFALAMVFSGLSDLAWDPFLQPVPGGGFLLLVVLTMACLAAMLWFAGRLALRGLRFVFRN</sequence>
<evidence type="ECO:0000256" key="1">
    <source>
        <dbReference type="SAM" id="MobiDB-lite"/>
    </source>
</evidence>
<keyword evidence="2" id="KW-0472">Membrane</keyword>
<comment type="caution">
    <text evidence="3">The sequence shown here is derived from an EMBL/GenBank/DDBJ whole genome shotgun (WGS) entry which is preliminary data.</text>
</comment>
<protein>
    <submittedName>
        <fullName evidence="3">Uncharacterized protein</fullName>
    </submittedName>
</protein>
<feature type="transmembrane region" description="Helical" evidence="2">
    <location>
        <begin position="14"/>
        <end position="33"/>
    </location>
</feature>
<accession>A0A8J7CUM9</accession>
<organism evidence="3 4">
    <name type="scientific">Mangrovicoccus algicola</name>
    <dbReference type="NCBI Taxonomy" id="2771008"/>
    <lineage>
        <taxon>Bacteria</taxon>
        <taxon>Pseudomonadati</taxon>
        <taxon>Pseudomonadota</taxon>
        <taxon>Alphaproteobacteria</taxon>
        <taxon>Rhodobacterales</taxon>
        <taxon>Paracoccaceae</taxon>
        <taxon>Mangrovicoccus</taxon>
    </lineage>
</organism>
<keyword evidence="2" id="KW-0812">Transmembrane</keyword>
<dbReference type="AlphaFoldDB" id="A0A8J7CUM9"/>
<evidence type="ECO:0000313" key="3">
    <source>
        <dbReference type="EMBL" id="MBE3637709.1"/>
    </source>
</evidence>
<evidence type="ECO:0000313" key="4">
    <source>
        <dbReference type="Proteomes" id="UP000609121"/>
    </source>
</evidence>
<feature type="region of interest" description="Disordered" evidence="1">
    <location>
        <begin position="41"/>
        <end position="70"/>
    </location>
</feature>
<reference evidence="3" key="1">
    <citation type="submission" date="2020-09" db="EMBL/GenBank/DDBJ databases">
        <title>A novel bacterium of genus Mangrovicoccus, isolated from South China Sea.</title>
        <authorList>
            <person name="Huang H."/>
            <person name="Mo K."/>
            <person name="Hu Y."/>
        </authorList>
    </citation>
    <scope>NUCLEOTIDE SEQUENCE</scope>
    <source>
        <strain evidence="3">HB182678</strain>
    </source>
</reference>
<gene>
    <name evidence="3" type="ORF">ICN82_05745</name>
</gene>
<keyword evidence="2" id="KW-1133">Transmembrane helix</keyword>